<dbReference type="InterPro" id="IPR015422">
    <property type="entry name" value="PyrdxlP-dep_Trfase_small"/>
</dbReference>
<dbReference type="GO" id="GO:0006520">
    <property type="term" value="P:amino acid metabolic process"/>
    <property type="evidence" value="ECO:0007669"/>
    <property type="project" value="InterPro"/>
</dbReference>
<dbReference type="PANTHER" id="PTHR46383:SF2">
    <property type="entry name" value="AMINOTRANSFERASE"/>
    <property type="match status" value="1"/>
</dbReference>
<keyword evidence="3 6" id="KW-0032">Aminotransferase</keyword>
<keyword evidence="5" id="KW-0663">Pyridoxal phosphate</keyword>
<dbReference type="InterPro" id="IPR015421">
    <property type="entry name" value="PyrdxlP-dep_Trfase_major"/>
</dbReference>
<dbReference type="EC" id="2.6.1.-" evidence="6"/>
<organism evidence="8">
    <name type="scientific">Candidatus Kentrum eta</name>
    <dbReference type="NCBI Taxonomy" id="2126337"/>
    <lineage>
        <taxon>Bacteria</taxon>
        <taxon>Pseudomonadati</taxon>
        <taxon>Pseudomonadota</taxon>
        <taxon>Gammaproteobacteria</taxon>
        <taxon>Candidatus Kentrum</taxon>
    </lineage>
</organism>
<evidence type="ECO:0000256" key="4">
    <source>
        <dbReference type="ARBA" id="ARBA00022679"/>
    </source>
</evidence>
<evidence type="ECO:0000259" key="7">
    <source>
        <dbReference type="Pfam" id="PF00155"/>
    </source>
</evidence>
<dbReference type="InterPro" id="IPR004839">
    <property type="entry name" value="Aminotransferase_I/II_large"/>
</dbReference>
<dbReference type="PANTHER" id="PTHR46383">
    <property type="entry name" value="ASPARTATE AMINOTRANSFERASE"/>
    <property type="match status" value="1"/>
</dbReference>
<feature type="domain" description="Aminotransferase class I/classII large" evidence="7">
    <location>
        <begin position="254"/>
        <end position="458"/>
    </location>
</feature>
<dbReference type="EMBL" id="CAADFG010000123">
    <property type="protein sequence ID" value="VFJ97579.1"/>
    <property type="molecule type" value="Genomic_DNA"/>
</dbReference>
<dbReference type="GO" id="GO:0008483">
    <property type="term" value="F:transaminase activity"/>
    <property type="evidence" value="ECO:0007669"/>
    <property type="project" value="UniProtKB-KW"/>
</dbReference>
<evidence type="ECO:0000256" key="3">
    <source>
        <dbReference type="ARBA" id="ARBA00022576"/>
    </source>
</evidence>
<dbReference type="Gene3D" id="3.90.1150.10">
    <property type="entry name" value="Aspartate Aminotransferase, domain 1"/>
    <property type="match status" value="1"/>
</dbReference>
<dbReference type="Pfam" id="PF00155">
    <property type="entry name" value="Aminotran_1_2"/>
    <property type="match status" value="2"/>
</dbReference>
<evidence type="ECO:0000256" key="6">
    <source>
        <dbReference type="RuleBase" id="RU000481"/>
    </source>
</evidence>
<dbReference type="PROSITE" id="PS00105">
    <property type="entry name" value="AA_TRANSFER_CLASS_1"/>
    <property type="match status" value="1"/>
</dbReference>
<name>A0A450UYJ3_9GAMM</name>
<evidence type="ECO:0000256" key="2">
    <source>
        <dbReference type="ARBA" id="ARBA00007441"/>
    </source>
</evidence>
<comment type="cofactor">
    <cofactor evidence="1 6">
        <name>pyridoxal 5'-phosphate</name>
        <dbReference type="ChEBI" id="CHEBI:597326"/>
    </cofactor>
</comment>
<comment type="similarity">
    <text evidence="2 6">Belongs to the class-I pyridoxal-phosphate-dependent aminotransferase family.</text>
</comment>
<dbReference type="InterPro" id="IPR050596">
    <property type="entry name" value="AspAT/PAT-like"/>
</dbReference>
<dbReference type="InterPro" id="IPR004838">
    <property type="entry name" value="NHTrfase_class1_PyrdxlP-BS"/>
</dbReference>
<dbReference type="SUPFAM" id="SSF53383">
    <property type="entry name" value="PLP-dependent transferases"/>
    <property type="match status" value="1"/>
</dbReference>
<dbReference type="AlphaFoldDB" id="A0A450UYJ3"/>
<dbReference type="InterPro" id="IPR015424">
    <property type="entry name" value="PyrdxlP-dep_Trfase"/>
</dbReference>
<dbReference type="EMBL" id="CAADFJ010000129">
    <property type="protein sequence ID" value="VFK03437.1"/>
    <property type="molecule type" value="Genomic_DNA"/>
</dbReference>
<keyword evidence="4 6" id="KW-0808">Transferase</keyword>
<gene>
    <name evidence="8" type="ORF">BECKH772A_GA0070896_101234</name>
    <name evidence="9" type="ORF">BECKH772B_GA0070898_101225</name>
    <name evidence="10" type="ORF">BECKH772C_GA0070978_101295</name>
</gene>
<proteinExistence type="inferred from homology"/>
<dbReference type="GO" id="GO:0030170">
    <property type="term" value="F:pyridoxal phosphate binding"/>
    <property type="evidence" value="ECO:0007669"/>
    <property type="project" value="InterPro"/>
</dbReference>
<accession>A0A450UYJ3</accession>
<dbReference type="Gene3D" id="3.40.640.10">
    <property type="entry name" value="Type I PLP-dependent aspartate aminotransferase-like (Major domain)"/>
    <property type="match status" value="2"/>
</dbReference>
<evidence type="ECO:0000313" key="9">
    <source>
        <dbReference type="EMBL" id="VFJ97932.1"/>
    </source>
</evidence>
<evidence type="ECO:0000313" key="8">
    <source>
        <dbReference type="EMBL" id="VFJ97579.1"/>
    </source>
</evidence>
<reference evidence="8" key="1">
    <citation type="submission" date="2019-02" db="EMBL/GenBank/DDBJ databases">
        <authorList>
            <person name="Gruber-Vodicka R. H."/>
            <person name="Seah K. B. B."/>
        </authorList>
    </citation>
    <scope>NUCLEOTIDE SEQUENCE</scope>
    <source>
        <strain evidence="10">BECK_SA2B12</strain>
        <strain evidence="8">BECK_SA2B15</strain>
        <strain evidence="9">BECK_SA2B20</strain>
    </source>
</reference>
<evidence type="ECO:0000256" key="1">
    <source>
        <dbReference type="ARBA" id="ARBA00001933"/>
    </source>
</evidence>
<dbReference type="CDD" id="cd00609">
    <property type="entry name" value="AAT_like"/>
    <property type="match status" value="1"/>
</dbReference>
<sequence length="470" mass="51742">MSRVERHLVFFVFRIRKMTHSKYQDLLCKPATRMANIAPFYVMDLLGRAKALEVQGREIIHMEIGEPDFPTPEPIVEAGMQALAAGRTKYTASLGFPELREAIAGFYRQRYGVDISPRRIAITPGASGALQLALGVLVDPGDEVLITDPGYPCNRNMIRLFGGNPINVPVEPDTAYQLTSELVSRHMTPATTAIMLTSPSNPTGTLVSSRDMADILEQAGGKNAAPIPRATNTPISNRQQSIGFAGKNHRRYSRGATLVVDEIYLGLVYGANVRDTPDTDAADIHSTVYAHTVDTALALSDEVFVVGGFSKYFGMTGWRLGWLVAPEAFMREIEKLAQNLYLSAPTVAQYAALAAFRPETLAILEARRREFQQRRDFLLPALQSLGFDFPVKPQGAFYLYADCGRFTQNSLSFALDLLENTGVAITPGLDFGKNASGRHVRFAYTTCMENLHRGVERLGHYLFPQRSGGG</sequence>
<feature type="domain" description="Aminotransferase class I/classII large" evidence="7">
    <location>
        <begin position="58"/>
        <end position="224"/>
    </location>
</feature>
<evidence type="ECO:0000256" key="5">
    <source>
        <dbReference type="ARBA" id="ARBA00022898"/>
    </source>
</evidence>
<evidence type="ECO:0000313" key="10">
    <source>
        <dbReference type="EMBL" id="VFK03437.1"/>
    </source>
</evidence>
<protein>
    <recommendedName>
        <fullName evidence="6">Aminotransferase</fullName>
        <ecNumber evidence="6">2.6.1.-</ecNumber>
    </recommendedName>
</protein>
<dbReference type="EMBL" id="CAADFI010000122">
    <property type="protein sequence ID" value="VFJ97932.1"/>
    <property type="molecule type" value="Genomic_DNA"/>
</dbReference>